<evidence type="ECO:0000256" key="2">
    <source>
        <dbReference type="SAM" id="MobiDB-lite"/>
    </source>
</evidence>
<feature type="region of interest" description="Disordered" evidence="2">
    <location>
        <begin position="269"/>
        <end position="294"/>
    </location>
</feature>
<feature type="coiled-coil region" evidence="1">
    <location>
        <begin position="84"/>
        <end position="111"/>
    </location>
</feature>
<protein>
    <submittedName>
        <fullName evidence="3">Uncharacterized protein</fullName>
    </submittedName>
</protein>
<sequence length="311" mass="32965">MSLSPQEAAALLAQAELGDLSEGQDLDESEQGNEANNGGENEAAEAAASAPEKQDTAKNGLPDGEQVAPIASRSGAYTIPYEKLTEARDAAKTAQERIDQLERELQELRSKPADAASASQNLQTAQEAIEQGVDVSIFGDFSEEGLAKGVQTLMAKERALLLAEIQANQKQTELAEQSRTAEQAHFDAIFSKHPDASEVYQSEQFSAWIATLPPFAAQGVQHALQSGTATQVNEVLDAFKGQASASAAQPAKVAKAPEVQRYTPASLSEVAGAPPKDETQQVLESAGNPSALLDRMHGMTPEQIDSLLDKI</sequence>
<comment type="caution">
    <text evidence="3">The sequence shown here is derived from an EMBL/GenBank/DDBJ whole genome shotgun (WGS) entry which is preliminary data.</text>
</comment>
<dbReference type="OrthoDB" id="6679509at2"/>
<name>A0A4S5C152_9BURK</name>
<keyword evidence="4" id="KW-1185">Reference proteome</keyword>
<organism evidence="3 4">
    <name type="scientific">Lampropedia aestuarii</name>
    <dbReference type="NCBI Taxonomy" id="2562762"/>
    <lineage>
        <taxon>Bacteria</taxon>
        <taxon>Pseudomonadati</taxon>
        <taxon>Pseudomonadota</taxon>
        <taxon>Betaproteobacteria</taxon>
        <taxon>Burkholderiales</taxon>
        <taxon>Comamonadaceae</taxon>
        <taxon>Lampropedia</taxon>
    </lineage>
</organism>
<evidence type="ECO:0000313" key="3">
    <source>
        <dbReference type="EMBL" id="THJ36178.1"/>
    </source>
</evidence>
<accession>A0A4S5C152</accession>
<proteinExistence type="predicted"/>
<dbReference type="Proteomes" id="UP000306236">
    <property type="component" value="Unassembled WGS sequence"/>
</dbReference>
<feature type="region of interest" description="Disordered" evidence="2">
    <location>
        <begin position="13"/>
        <end position="75"/>
    </location>
</feature>
<keyword evidence="1" id="KW-0175">Coiled coil</keyword>
<dbReference type="EMBL" id="SSWX01000002">
    <property type="protein sequence ID" value="THJ36178.1"/>
    <property type="molecule type" value="Genomic_DNA"/>
</dbReference>
<dbReference type="RefSeq" id="WP_136405084.1">
    <property type="nucleotide sequence ID" value="NZ_SSWX01000002.1"/>
</dbReference>
<evidence type="ECO:0000256" key="1">
    <source>
        <dbReference type="SAM" id="Coils"/>
    </source>
</evidence>
<gene>
    <name evidence="3" type="ORF">E8K88_02630</name>
</gene>
<reference evidence="3 4" key="1">
    <citation type="submission" date="2019-04" db="EMBL/GenBank/DDBJ databases">
        <title>Lampropedia sp YIM MLB12 draf genome.</title>
        <authorList>
            <person name="Wang Y.-X."/>
        </authorList>
    </citation>
    <scope>NUCLEOTIDE SEQUENCE [LARGE SCALE GENOMIC DNA]</scope>
    <source>
        <strain evidence="3 4">YIM MLB12</strain>
    </source>
</reference>
<dbReference type="AlphaFoldDB" id="A0A4S5C152"/>
<feature type="compositionally biased region" description="Acidic residues" evidence="2">
    <location>
        <begin position="22"/>
        <end position="31"/>
    </location>
</feature>
<evidence type="ECO:0000313" key="4">
    <source>
        <dbReference type="Proteomes" id="UP000306236"/>
    </source>
</evidence>
<feature type="compositionally biased region" description="Low complexity" evidence="2">
    <location>
        <begin position="32"/>
        <end position="51"/>
    </location>
</feature>